<dbReference type="PANTHER" id="PTHR30136">
    <property type="entry name" value="HELIX-TURN-HELIX TRANSCRIPTIONAL REGULATOR, ICLR FAMILY"/>
    <property type="match status" value="1"/>
</dbReference>
<dbReference type="Proteomes" id="UP000619101">
    <property type="component" value="Unassembled WGS sequence"/>
</dbReference>
<evidence type="ECO:0000313" key="7">
    <source>
        <dbReference type="Proteomes" id="UP000619101"/>
    </source>
</evidence>
<organism evidence="6 7">
    <name type="scientific">Solibacillus faecavium</name>
    <dbReference type="NCBI Taxonomy" id="2762221"/>
    <lineage>
        <taxon>Bacteria</taxon>
        <taxon>Bacillati</taxon>
        <taxon>Bacillota</taxon>
        <taxon>Bacilli</taxon>
        <taxon>Bacillales</taxon>
        <taxon>Caryophanaceae</taxon>
        <taxon>Solibacillus</taxon>
    </lineage>
</organism>
<dbReference type="RefSeq" id="WP_191699574.1">
    <property type="nucleotide sequence ID" value="NZ_JACSPZ010000003.1"/>
</dbReference>
<dbReference type="SMART" id="SM00346">
    <property type="entry name" value="HTH_ICLR"/>
    <property type="match status" value="1"/>
</dbReference>
<feature type="domain" description="HTH iclR-type" evidence="4">
    <location>
        <begin position="4"/>
        <end position="66"/>
    </location>
</feature>
<reference evidence="6 7" key="1">
    <citation type="submission" date="2020-08" db="EMBL/GenBank/DDBJ databases">
        <title>A Genomic Blueprint of the Chicken Gut Microbiome.</title>
        <authorList>
            <person name="Gilroy R."/>
            <person name="Ravi A."/>
            <person name="Getino M."/>
            <person name="Pursley I."/>
            <person name="Horton D.L."/>
            <person name="Alikhan N.-F."/>
            <person name="Baker D."/>
            <person name="Gharbi K."/>
            <person name="Hall N."/>
            <person name="Watson M."/>
            <person name="Adriaenssens E.M."/>
            <person name="Foster-Nyarko E."/>
            <person name="Jarju S."/>
            <person name="Secka A."/>
            <person name="Antonio M."/>
            <person name="Oren A."/>
            <person name="Chaudhuri R."/>
            <person name="La Ragione R.M."/>
            <person name="Hildebrand F."/>
            <person name="Pallen M.J."/>
        </authorList>
    </citation>
    <scope>NUCLEOTIDE SEQUENCE [LARGE SCALE GENOMIC DNA]</scope>
    <source>
        <strain evidence="6 7">A46</strain>
    </source>
</reference>
<sequence length="253" mass="28639">MATVQSIERAFIILEHLSGHPHGMQITKLAKETGLSKSTVHRLLSTLIELKYVKQDMDTERYTIGYRALYLSRNLLNTSSLISTAKPYFQNLVADINETIHLCVEEHEEVVYIDKIESNQTIHMSSRIGSRAPLYCTGVGKMILSGKTDEEVHDITSRIEFIKKTPNTIVTPSEFIDEIFQIRRQGYSLDNIENEEGIRCIAVPIYDFSGQIIASFSVSGPSSRISLEWIQSELAEKLIQTAKEISLQLGFRN</sequence>
<keyword evidence="3" id="KW-0804">Transcription</keyword>
<dbReference type="InterPro" id="IPR014757">
    <property type="entry name" value="Tscrpt_reg_IclR_C"/>
</dbReference>
<name>A0ABR8XXB1_9BACL</name>
<evidence type="ECO:0000313" key="6">
    <source>
        <dbReference type="EMBL" id="MBD8036584.1"/>
    </source>
</evidence>
<dbReference type="Pfam" id="PF01614">
    <property type="entry name" value="IclR_C"/>
    <property type="match status" value="1"/>
</dbReference>
<dbReference type="InterPro" id="IPR050707">
    <property type="entry name" value="HTH_MetabolicPath_Reg"/>
</dbReference>
<evidence type="ECO:0000256" key="1">
    <source>
        <dbReference type="ARBA" id="ARBA00023015"/>
    </source>
</evidence>
<dbReference type="Gene3D" id="3.30.450.40">
    <property type="match status" value="1"/>
</dbReference>
<keyword evidence="7" id="KW-1185">Reference proteome</keyword>
<accession>A0ABR8XXB1</accession>
<dbReference type="InterPro" id="IPR029016">
    <property type="entry name" value="GAF-like_dom_sf"/>
</dbReference>
<keyword evidence="2" id="KW-0238">DNA-binding</keyword>
<dbReference type="PANTHER" id="PTHR30136:SF35">
    <property type="entry name" value="HTH-TYPE TRANSCRIPTIONAL REGULATOR RV1719"/>
    <property type="match status" value="1"/>
</dbReference>
<feature type="domain" description="IclR-ED" evidence="5">
    <location>
        <begin position="67"/>
        <end position="251"/>
    </location>
</feature>
<evidence type="ECO:0000256" key="2">
    <source>
        <dbReference type="ARBA" id="ARBA00023125"/>
    </source>
</evidence>
<dbReference type="InterPro" id="IPR036388">
    <property type="entry name" value="WH-like_DNA-bd_sf"/>
</dbReference>
<protein>
    <submittedName>
        <fullName evidence="6">IclR family transcriptional regulator</fullName>
    </submittedName>
</protein>
<gene>
    <name evidence="6" type="ORF">H9635_07505</name>
</gene>
<dbReference type="InterPro" id="IPR036390">
    <property type="entry name" value="WH_DNA-bd_sf"/>
</dbReference>
<dbReference type="SUPFAM" id="SSF55781">
    <property type="entry name" value="GAF domain-like"/>
    <property type="match status" value="1"/>
</dbReference>
<evidence type="ECO:0000259" key="4">
    <source>
        <dbReference type="PROSITE" id="PS51077"/>
    </source>
</evidence>
<keyword evidence="1" id="KW-0805">Transcription regulation</keyword>
<evidence type="ECO:0000256" key="3">
    <source>
        <dbReference type="ARBA" id="ARBA00023163"/>
    </source>
</evidence>
<dbReference type="Pfam" id="PF09339">
    <property type="entry name" value="HTH_IclR"/>
    <property type="match status" value="1"/>
</dbReference>
<dbReference type="EMBL" id="JACSPZ010000003">
    <property type="protein sequence ID" value="MBD8036584.1"/>
    <property type="molecule type" value="Genomic_DNA"/>
</dbReference>
<dbReference type="SUPFAM" id="SSF46785">
    <property type="entry name" value="Winged helix' DNA-binding domain"/>
    <property type="match status" value="1"/>
</dbReference>
<dbReference type="PROSITE" id="PS51078">
    <property type="entry name" value="ICLR_ED"/>
    <property type="match status" value="1"/>
</dbReference>
<dbReference type="InterPro" id="IPR005471">
    <property type="entry name" value="Tscrpt_reg_IclR_N"/>
</dbReference>
<evidence type="ECO:0000259" key="5">
    <source>
        <dbReference type="PROSITE" id="PS51078"/>
    </source>
</evidence>
<dbReference type="PROSITE" id="PS51077">
    <property type="entry name" value="HTH_ICLR"/>
    <property type="match status" value="1"/>
</dbReference>
<comment type="caution">
    <text evidence="6">The sequence shown here is derived from an EMBL/GenBank/DDBJ whole genome shotgun (WGS) entry which is preliminary data.</text>
</comment>
<dbReference type="Gene3D" id="1.10.10.10">
    <property type="entry name" value="Winged helix-like DNA-binding domain superfamily/Winged helix DNA-binding domain"/>
    <property type="match status" value="1"/>
</dbReference>
<proteinExistence type="predicted"/>